<dbReference type="Proteomes" id="UP000694402">
    <property type="component" value="Unassembled WGS sequence"/>
</dbReference>
<organism evidence="1 2">
    <name type="scientific">Oncorhynchus tshawytscha</name>
    <name type="common">Chinook salmon</name>
    <name type="synonym">Salmo tshawytscha</name>
    <dbReference type="NCBI Taxonomy" id="74940"/>
    <lineage>
        <taxon>Eukaryota</taxon>
        <taxon>Metazoa</taxon>
        <taxon>Chordata</taxon>
        <taxon>Craniata</taxon>
        <taxon>Vertebrata</taxon>
        <taxon>Euteleostomi</taxon>
        <taxon>Actinopterygii</taxon>
        <taxon>Neopterygii</taxon>
        <taxon>Teleostei</taxon>
        <taxon>Protacanthopterygii</taxon>
        <taxon>Salmoniformes</taxon>
        <taxon>Salmonidae</taxon>
        <taxon>Salmoninae</taxon>
        <taxon>Oncorhynchus</taxon>
    </lineage>
</organism>
<sequence>MNLSKTDQDTLHNYHTQADREDNITRIERQAIKELINNIILKPADKGSETVILDKHQYTYEANRQLSNTKYYVPIGNSLQPQTQTTLRRIIQTLYDKRHITNKQRDFLFGPDTPPPRLFYLLCNIHKEPETWTIPYEVPPGRPIVSDCNSESYNIAQYIDHYINPLSTRHPTTSETL</sequence>
<accession>A0AAZ3P948</accession>
<name>A0AAZ3P948_ONCTS</name>
<reference evidence="1" key="2">
    <citation type="submission" date="2025-08" db="UniProtKB">
        <authorList>
            <consortium name="Ensembl"/>
        </authorList>
    </citation>
    <scope>IDENTIFICATION</scope>
</reference>
<evidence type="ECO:0000313" key="1">
    <source>
        <dbReference type="Ensembl" id="ENSOTSP00005112648.1"/>
    </source>
</evidence>
<proteinExistence type="predicted"/>
<keyword evidence="2" id="KW-1185">Reference proteome</keyword>
<dbReference type="AlphaFoldDB" id="A0AAZ3P948"/>
<reference evidence="1" key="3">
    <citation type="submission" date="2025-09" db="UniProtKB">
        <authorList>
            <consortium name="Ensembl"/>
        </authorList>
    </citation>
    <scope>IDENTIFICATION</scope>
</reference>
<dbReference type="Ensembl" id="ENSOTST00005185621.1">
    <property type="protein sequence ID" value="ENSOTSP00005112648.1"/>
    <property type="gene ID" value="ENSOTSG00005063180.1"/>
</dbReference>
<dbReference type="GeneTree" id="ENSGT00940000154669"/>
<reference evidence="2" key="1">
    <citation type="journal article" date="2018" name="PLoS ONE">
        <title>Chinook salmon (Oncorhynchus tshawytscha) genome and transcriptome.</title>
        <authorList>
            <person name="Christensen K.A."/>
            <person name="Leong J.S."/>
            <person name="Sakhrani D."/>
            <person name="Biagi C.A."/>
            <person name="Minkley D.R."/>
            <person name="Withler R.E."/>
            <person name="Rondeau E.B."/>
            <person name="Koop B.F."/>
            <person name="Devlin R.H."/>
        </authorList>
    </citation>
    <scope>NUCLEOTIDE SEQUENCE [LARGE SCALE GENOMIC DNA]</scope>
</reference>
<evidence type="ECO:0000313" key="2">
    <source>
        <dbReference type="Proteomes" id="UP000694402"/>
    </source>
</evidence>
<protein>
    <submittedName>
        <fullName evidence="1">Uncharacterized protein</fullName>
    </submittedName>
</protein>